<proteinExistence type="predicted"/>
<dbReference type="AlphaFoldDB" id="A0A8K0G9F3"/>
<organism evidence="1 2">
    <name type="scientific">Ignelater luminosus</name>
    <name type="common">Cucubano</name>
    <name type="synonym">Pyrophorus luminosus</name>
    <dbReference type="NCBI Taxonomy" id="2038154"/>
    <lineage>
        <taxon>Eukaryota</taxon>
        <taxon>Metazoa</taxon>
        <taxon>Ecdysozoa</taxon>
        <taxon>Arthropoda</taxon>
        <taxon>Hexapoda</taxon>
        <taxon>Insecta</taxon>
        <taxon>Pterygota</taxon>
        <taxon>Neoptera</taxon>
        <taxon>Endopterygota</taxon>
        <taxon>Coleoptera</taxon>
        <taxon>Polyphaga</taxon>
        <taxon>Elateriformia</taxon>
        <taxon>Elateroidea</taxon>
        <taxon>Elateridae</taxon>
        <taxon>Agrypninae</taxon>
        <taxon>Pyrophorini</taxon>
        <taxon>Ignelater</taxon>
    </lineage>
</organism>
<dbReference type="Proteomes" id="UP000801492">
    <property type="component" value="Unassembled WGS sequence"/>
</dbReference>
<name>A0A8K0G9F3_IGNLU</name>
<gene>
    <name evidence="1" type="ORF">ILUMI_15532</name>
</gene>
<feature type="non-terminal residue" evidence="1">
    <location>
        <position position="77"/>
    </location>
</feature>
<reference evidence="1" key="1">
    <citation type="submission" date="2019-08" db="EMBL/GenBank/DDBJ databases">
        <title>The genome of the North American firefly Photinus pyralis.</title>
        <authorList>
            <consortium name="Photinus pyralis genome working group"/>
            <person name="Fallon T.R."/>
            <person name="Sander Lower S.E."/>
            <person name="Weng J.-K."/>
        </authorList>
    </citation>
    <scope>NUCLEOTIDE SEQUENCE</scope>
    <source>
        <strain evidence="1">TRF0915ILg1</strain>
        <tissue evidence="1">Whole body</tissue>
    </source>
</reference>
<feature type="non-terminal residue" evidence="1">
    <location>
        <position position="1"/>
    </location>
</feature>
<evidence type="ECO:0000313" key="2">
    <source>
        <dbReference type="Proteomes" id="UP000801492"/>
    </source>
</evidence>
<comment type="caution">
    <text evidence="1">The sequence shown here is derived from an EMBL/GenBank/DDBJ whole genome shotgun (WGS) entry which is preliminary data.</text>
</comment>
<dbReference type="EMBL" id="VTPC01049069">
    <property type="protein sequence ID" value="KAF2890641.1"/>
    <property type="molecule type" value="Genomic_DNA"/>
</dbReference>
<protein>
    <submittedName>
        <fullName evidence="1">Uncharacterized protein</fullName>
    </submittedName>
</protein>
<accession>A0A8K0G9F3</accession>
<keyword evidence="2" id="KW-1185">Reference proteome</keyword>
<sequence>PGHVRSACRARETGLHTTSRTAAVTSLEVLCLDTGEQIPRPLIKVDVVGLHGLTYVDSGARCSIDKNKLYQHLKTMG</sequence>
<evidence type="ECO:0000313" key="1">
    <source>
        <dbReference type="EMBL" id="KAF2890641.1"/>
    </source>
</evidence>